<evidence type="ECO:0000313" key="17">
    <source>
        <dbReference type="EMBL" id="SNS06949.1"/>
    </source>
</evidence>
<keyword evidence="5 13" id="KW-1003">Cell membrane</keyword>
<gene>
    <name evidence="13" type="primary">yidC</name>
    <name evidence="17" type="ORF">SAMN04488503_2557</name>
</gene>
<comment type="caution">
    <text evidence="13">Lacks conserved residue(s) required for the propagation of feature annotation.</text>
</comment>
<dbReference type="CDD" id="cd20070">
    <property type="entry name" value="5TM_YidC_Alb3"/>
    <property type="match status" value="1"/>
</dbReference>
<reference evidence="17 18" key="1">
    <citation type="submission" date="2017-06" db="EMBL/GenBank/DDBJ databases">
        <authorList>
            <person name="Kim H.J."/>
            <person name="Triplett B.A."/>
        </authorList>
    </citation>
    <scope>NUCLEOTIDE SEQUENCE [LARGE SCALE GENOMIC DNA]</scope>
    <source>
        <strain evidence="17 18">DSM 13116</strain>
    </source>
</reference>
<feature type="domain" description="Membrane insertase YidC N-terminal" evidence="16">
    <location>
        <begin position="66"/>
        <end position="333"/>
    </location>
</feature>
<protein>
    <recommendedName>
        <fullName evidence="3 13">Membrane protein insertase YidC</fullName>
    </recommendedName>
    <alternativeName>
        <fullName evidence="12 13">Foldase YidC</fullName>
    </alternativeName>
    <alternativeName>
        <fullName evidence="11 13">Membrane integrase YidC</fullName>
    </alternativeName>
    <alternativeName>
        <fullName evidence="13">Membrane protein YidC</fullName>
    </alternativeName>
</protein>
<dbReference type="InterPro" id="IPR001708">
    <property type="entry name" value="YidC/ALB3/OXA1/COX18"/>
</dbReference>
<evidence type="ECO:0000259" key="15">
    <source>
        <dbReference type="Pfam" id="PF02096"/>
    </source>
</evidence>
<feature type="region of interest" description="Disordered" evidence="14">
    <location>
        <begin position="31"/>
        <end position="54"/>
    </location>
</feature>
<sequence>MDTKRLIAALALSLVILFGWSYLFPPDAPQTPPVAAQPESKLEQPTQNAPTAAADATTALAQGRPVMVKTPLFTARFNTQGGVLESFVLAKYRETVEPGSANIDIVGQAARNKAALGLMILPEGGEVHTWNAPGWTYEGGDVELSGNAKQTLVFSGEAAGLKIVRRLTLSADSYLVTEETTITNPGQAPVSGRVAFGVASAGLAPKGDSYNVTRIAFGKVKSGFEEHTDHGDLKETGAASKDPVNWAAIESNYFLFAALPKAEGSLAFGRLKDDVFNLAVSNAATFEPGQSKTVGCSYYVGPADRGILSTMPNKLEEAIDFGWFHIIAVPLLKLLNWFYAYVHNYGVAIILLTVLIKLIFWPLSQKSYKSMEQMKRIQPMIQKLREKHADDKERMNQEIMALYKTYKVNPAGGCLPMIVQIPVFFGLYKALLGSIELRHAAFITHVPFTDLVWLADLSAKDPYYVTPLIMGATMFIQQKMTPTGGDPMQAKIMLLMPVVFTFLFLNFPSGLVVYWLVNNVLSIAQQWWMMRSKA</sequence>
<dbReference type="InterPro" id="IPR028055">
    <property type="entry name" value="YidC/Oxa/ALB_C"/>
</dbReference>
<evidence type="ECO:0000256" key="11">
    <source>
        <dbReference type="ARBA" id="ARBA00033245"/>
    </source>
</evidence>
<dbReference type="NCBIfam" id="NF002353">
    <property type="entry name" value="PRK01318.1-4"/>
    <property type="match status" value="1"/>
</dbReference>
<dbReference type="CDD" id="cd19961">
    <property type="entry name" value="EcYidC-like_peri"/>
    <property type="match status" value="1"/>
</dbReference>
<dbReference type="GO" id="GO:0032977">
    <property type="term" value="F:membrane insertase activity"/>
    <property type="evidence" value="ECO:0007669"/>
    <property type="project" value="InterPro"/>
</dbReference>
<feature type="transmembrane region" description="Helical" evidence="13">
    <location>
        <begin position="337"/>
        <end position="361"/>
    </location>
</feature>
<dbReference type="RefSeq" id="WP_089274766.1">
    <property type="nucleotide sequence ID" value="NZ_FZOC01000005.1"/>
</dbReference>
<dbReference type="InterPro" id="IPR019998">
    <property type="entry name" value="Membr_insert_YidC"/>
</dbReference>
<evidence type="ECO:0000256" key="7">
    <source>
        <dbReference type="ARBA" id="ARBA00022927"/>
    </source>
</evidence>
<evidence type="ECO:0000256" key="4">
    <source>
        <dbReference type="ARBA" id="ARBA00022448"/>
    </source>
</evidence>
<comment type="similarity">
    <text evidence="2 13">Belongs to the OXA1/ALB3/YidC family. Type 1 subfamily.</text>
</comment>
<keyword evidence="9 13" id="KW-0472">Membrane</keyword>
<proteinExistence type="inferred from homology"/>
<dbReference type="InterPro" id="IPR047196">
    <property type="entry name" value="YidC_ALB_C"/>
</dbReference>
<organism evidence="17 18">
    <name type="scientific">Humidesulfovibrio mexicanus</name>
    <dbReference type="NCBI Taxonomy" id="147047"/>
    <lineage>
        <taxon>Bacteria</taxon>
        <taxon>Pseudomonadati</taxon>
        <taxon>Thermodesulfobacteriota</taxon>
        <taxon>Desulfovibrionia</taxon>
        <taxon>Desulfovibrionales</taxon>
        <taxon>Desulfovibrionaceae</taxon>
        <taxon>Humidesulfovibrio</taxon>
    </lineage>
</organism>
<evidence type="ECO:0000256" key="5">
    <source>
        <dbReference type="ARBA" id="ARBA00022475"/>
    </source>
</evidence>
<dbReference type="Pfam" id="PF02096">
    <property type="entry name" value="60KD_IMP"/>
    <property type="match status" value="1"/>
</dbReference>
<comment type="subcellular location">
    <subcellularLocation>
        <location evidence="1">Cell inner membrane</location>
        <topology evidence="1">Multi-pass membrane protein</topology>
    </subcellularLocation>
    <subcellularLocation>
        <location evidence="13">Cell membrane</location>
        <topology evidence="13">Multi-pass membrane protein</topology>
    </subcellularLocation>
</comment>
<dbReference type="Pfam" id="PF14849">
    <property type="entry name" value="YidC_periplas"/>
    <property type="match status" value="1"/>
</dbReference>
<evidence type="ECO:0000256" key="2">
    <source>
        <dbReference type="ARBA" id="ARBA00010527"/>
    </source>
</evidence>
<evidence type="ECO:0000256" key="14">
    <source>
        <dbReference type="SAM" id="MobiDB-lite"/>
    </source>
</evidence>
<dbReference type="Gene3D" id="2.70.98.90">
    <property type="match status" value="1"/>
</dbReference>
<feature type="domain" description="Membrane insertase YidC/Oxa/ALB C-terminal" evidence="15">
    <location>
        <begin position="345"/>
        <end position="531"/>
    </location>
</feature>
<evidence type="ECO:0000256" key="13">
    <source>
        <dbReference type="HAMAP-Rule" id="MF_01810"/>
    </source>
</evidence>
<keyword evidence="4 13" id="KW-0813">Transport</keyword>
<dbReference type="OrthoDB" id="9780552at2"/>
<evidence type="ECO:0000313" key="18">
    <source>
        <dbReference type="Proteomes" id="UP000198324"/>
    </source>
</evidence>
<dbReference type="EMBL" id="FZOC01000005">
    <property type="protein sequence ID" value="SNS06949.1"/>
    <property type="molecule type" value="Genomic_DNA"/>
</dbReference>
<dbReference type="PANTHER" id="PTHR12428">
    <property type="entry name" value="OXA1"/>
    <property type="match status" value="1"/>
</dbReference>
<dbReference type="GO" id="GO:0005886">
    <property type="term" value="C:plasma membrane"/>
    <property type="evidence" value="ECO:0007669"/>
    <property type="project" value="UniProtKB-SubCell"/>
</dbReference>
<comment type="function">
    <text evidence="13">Required for the insertion and/or proper folding and/or complex formation of integral membrane proteins into the membrane. Involved in integration of membrane proteins that insert both dependently and independently of the Sec translocase complex, as well as at least some lipoproteins. Aids folding of multispanning membrane proteins.</text>
</comment>
<evidence type="ECO:0000256" key="8">
    <source>
        <dbReference type="ARBA" id="ARBA00022989"/>
    </source>
</evidence>
<dbReference type="InterPro" id="IPR028053">
    <property type="entry name" value="Membr_insert_YidC_N"/>
</dbReference>
<keyword evidence="8 13" id="KW-1133">Transmembrane helix</keyword>
<evidence type="ECO:0000256" key="12">
    <source>
        <dbReference type="ARBA" id="ARBA00033342"/>
    </source>
</evidence>
<dbReference type="PANTHER" id="PTHR12428:SF65">
    <property type="entry name" value="CYTOCHROME C OXIDASE ASSEMBLY PROTEIN COX18, MITOCHONDRIAL"/>
    <property type="match status" value="1"/>
</dbReference>
<dbReference type="PRINTS" id="PR01900">
    <property type="entry name" value="YIDCPROTEIN"/>
</dbReference>
<evidence type="ECO:0000256" key="1">
    <source>
        <dbReference type="ARBA" id="ARBA00004429"/>
    </source>
</evidence>
<comment type="subunit">
    <text evidence="13">Interacts with the Sec translocase complex via SecD. Specifically interacts with transmembrane segments of nascent integral membrane proteins during membrane integration.</text>
</comment>
<keyword evidence="6 13" id="KW-0812">Transmembrane</keyword>
<dbReference type="NCBIfam" id="TIGR03593">
    <property type="entry name" value="yidC_nterm"/>
    <property type="match status" value="1"/>
</dbReference>
<keyword evidence="7 13" id="KW-0653">Protein transport</keyword>
<keyword evidence="10 13" id="KW-0143">Chaperone</keyword>
<dbReference type="NCBIfam" id="TIGR03592">
    <property type="entry name" value="yidC_oxa1_cterm"/>
    <property type="match status" value="1"/>
</dbReference>
<feature type="transmembrane region" description="Helical" evidence="13">
    <location>
        <begin position="494"/>
        <end position="517"/>
    </location>
</feature>
<evidence type="ECO:0000256" key="3">
    <source>
        <dbReference type="ARBA" id="ARBA00015325"/>
    </source>
</evidence>
<dbReference type="Proteomes" id="UP000198324">
    <property type="component" value="Unassembled WGS sequence"/>
</dbReference>
<name>A0A239BGY6_9BACT</name>
<keyword evidence="18" id="KW-1185">Reference proteome</keyword>
<dbReference type="GO" id="GO:0051205">
    <property type="term" value="P:protein insertion into membrane"/>
    <property type="evidence" value="ECO:0007669"/>
    <property type="project" value="TreeGrafter"/>
</dbReference>
<dbReference type="PRINTS" id="PR00701">
    <property type="entry name" value="60KDINNERMP"/>
</dbReference>
<accession>A0A239BGY6</accession>
<evidence type="ECO:0000259" key="16">
    <source>
        <dbReference type="Pfam" id="PF14849"/>
    </source>
</evidence>
<dbReference type="GO" id="GO:0015031">
    <property type="term" value="P:protein transport"/>
    <property type="evidence" value="ECO:0007669"/>
    <property type="project" value="UniProtKB-KW"/>
</dbReference>
<dbReference type="HAMAP" id="MF_01810">
    <property type="entry name" value="YidC_type1"/>
    <property type="match status" value="1"/>
</dbReference>
<evidence type="ECO:0000256" key="6">
    <source>
        <dbReference type="ARBA" id="ARBA00022692"/>
    </source>
</evidence>
<dbReference type="InterPro" id="IPR038221">
    <property type="entry name" value="YidC_periplasmic_sf"/>
</dbReference>
<evidence type="ECO:0000256" key="9">
    <source>
        <dbReference type="ARBA" id="ARBA00023136"/>
    </source>
</evidence>
<evidence type="ECO:0000256" key="10">
    <source>
        <dbReference type="ARBA" id="ARBA00023186"/>
    </source>
</evidence>
<dbReference type="AlphaFoldDB" id="A0A239BGY6"/>